<dbReference type="Proteomes" id="UP000548707">
    <property type="component" value="Unassembled WGS sequence"/>
</dbReference>
<proteinExistence type="predicted"/>
<dbReference type="Gene3D" id="1.10.10.10">
    <property type="entry name" value="Winged helix-like DNA-binding domain superfamily/Winged helix DNA-binding domain"/>
    <property type="match status" value="1"/>
</dbReference>
<reference evidence="5 8" key="2">
    <citation type="journal article" date="2020" name="Front. Microbiol.">
        <title>Genetic Organization of the aprX-lipA2 Operon Affects the Proteolytic Potential of Pseudomonas Species in Milk.</title>
        <authorList>
            <person name="Maier C."/>
            <person name="Huptas C."/>
            <person name="von Neubeck M."/>
            <person name="Scherer S."/>
            <person name="Wenning M."/>
            <person name="Lucking G."/>
        </authorList>
    </citation>
    <scope>NUCLEOTIDE SEQUENCE [LARGE SCALE GENOMIC DNA]</scope>
    <source>
        <strain evidence="5 8">WS 5114</strain>
    </source>
</reference>
<sequence length="236" mass="27133">MEMWKESRLRQISEARDVGDAYEISLDFVKSLGFNFCAFSITSHLRGPHFDRVNFNNYPSGWNAEYEQNHFREIDPVVAHCNHSTMPILWEEKVYSKTPTLWQAQKQLGLQYGWSQSLHGDNGLRSMLSLARSDCPITPYEWYEKLGYTMFISNHLHGLVAKKLPDRVKDYCKPHLSAREIEILKLSADGKTAYEIGIILCITERTTNFHIHRVIMKLGVNNKLAAVVAATRACLI</sequence>
<dbReference type="SUPFAM" id="SSF75516">
    <property type="entry name" value="Pheromone-binding domain of LuxR-like quorum-sensing transcription factors"/>
    <property type="match status" value="1"/>
</dbReference>
<gene>
    <name evidence="5" type="ORF">HBO26_28220</name>
    <name evidence="6" type="ORF">SAMN04489801_3017</name>
</gene>
<dbReference type="RefSeq" id="WP_077749409.1">
    <property type="nucleotide sequence ID" value="NZ_JAAQXV010000013.1"/>
</dbReference>
<dbReference type="CDD" id="cd06170">
    <property type="entry name" value="LuxR_C_like"/>
    <property type="match status" value="1"/>
</dbReference>
<evidence type="ECO:0000313" key="7">
    <source>
        <dbReference type="Proteomes" id="UP000182476"/>
    </source>
</evidence>
<feature type="domain" description="HTH luxR-type" evidence="4">
    <location>
        <begin position="169"/>
        <end position="234"/>
    </location>
</feature>
<dbReference type="InterPro" id="IPR016032">
    <property type="entry name" value="Sig_transdc_resp-reg_C-effctor"/>
</dbReference>
<dbReference type="Proteomes" id="UP000182476">
    <property type="component" value="Chromosome I"/>
</dbReference>
<evidence type="ECO:0000313" key="6">
    <source>
        <dbReference type="EMBL" id="SDU43077.1"/>
    </source>
</evidence>
<keyword evidence="3" id="KW-0804">Transcription</keyword>
<dbReference type="PRINTS" id="PR00038">
    <property type="entry name" value="HTHLUXR"/>
</dbReference>
<dbReference type="InterPro" id="IPR005143">
    <property type="entry name" value="TF_LuxR_autoind-bd_dom"/>
</dbReference>
<protein>
    <submittedName>
        <fullName evidence="5">LuxR family transcriptional regulator</fullName>
    </submittedName>
</protein>
<reference evidence="5" key="3">
    <citation type="submission" date="2020-03" db="EMBL/GenBank/DDBJ databases">
        <authorList>
            <person name="Maier C."/>
            <person name="Huptas C."/>
            <person name="von Neubeck M."/>
            <person name="Scherer S."/>
            <person name="Wenning M."/>
            <person name="Lucking G."/>
        </authorList>
    </citation>
    <scope>NUCLEOTIDE SEQUENCE</scope>
    <source>
        <strain evidence="5">WS 5114</strain>
    </source>
</reference>
<dbReference type="Pfam" id="PF03472">
    <property type="entry name" value="Autoind_bind"/>
    <property type="match status" value="1"/>
</dbReference>
<evidence type="ECO:0000256" key="3">
    <source>
        <dbReference type="ARBA" id="ARBA00023163"/>
    </source>
</evidence>
<dbReference type="EMBL" id="JAAQXV010000013">
    <property type="protein sequence ID" value="NMZ83185.1"/>
    <property type="molecule type" value="Genomic_DNA"/>
</dbReference>
<dbReference type="AlphaFoldDB" id="A0AB36D4W6"/>
<reference evidence="6 7" key="1">
    <citation type="submission" date="2016-10" db="EMBL/GenBank/DDBJ databases">
        <authorList>
            <person name="Varghese N."/>
            <person name="Submissions S."/>
        </authorList>
    </citation>
    <scope>NUCLEOTIDE SEQUENCE [LARGE SCALE GENOMIC DNA]</scope>
    <source>
        <strain evidence="6 7">LMG 21607</strain>
    </source>
</reference>
<evidence type="ECO:0000259" key="4">
    <source>
        <dbReference type="PROSITE" id="PS50043"/>
    </source>
</evidence>
<dbReference type="InterPro" id="IPR000792">
    <property type="entry name" value="Tscrpt_reg_LuxR_C"/>
</dbReference>
<dbReference type="Pfam" id="PF00196">
    <property type="entry name" value="GerE"/>
    <property type="match status" value="1"/>
</dbReference>
<dbReference type="PROSITE" id="PS50043">
    <property type="entry name" value="HTH_LUXR_2"/>
    <property type="match status" value="1"/>
</dbReference>
<accession>A0AB36D4W6</accession>
<dbReference type="Gene3D" id="3.30.450.80">
    <property type="entry name" value="Transcription factor LuxR-like, autoinducer-binding domain"/>
    <property type="match status" value="1"/>
</dbReference>
<dbReference type="InterPro" id="IPR036693">
    <property type="entry name" value="TF_LuxR_autoind-bd_dom_sf"/>
</dbReference>
<dbReference type="GO" id="GO:0006355">
    <property type="term" value="P:regulation of DNA-templated transcription"/>
    <property type="evidence" value="ECO:0007669"/>
    <property type="project" value="InterPro"/>
</dbReference>
<dbReference type="SUPFAM" id="SSF46894">
    <property type="entry name" value="C-terminal effector domain of the bipartite response regulators"/>
    <property type="match status" value="1"/>
</dbReference>
<evidence type="ECO:0000313" key="8">
    <source>
        <dbReference type="Proteomes" id="UP000548707"/>
    </source>
</evidence>
<keyword evidence="7" id="KW-1185">Reference proteome</keyword>
<evidence type="ECO:0000313" key="5">
    <source>
        <dbReference type="EMBL" id="NMZ83185.1"/>
    </source>
</evidence>
<dbReference type="EMBL" id="LT629796">
    <property type="protein sequence ID" value="SDU43077.1"/>
    <property type="molecule type" value="Genomic_DNA"/>
</dbReference>
<dbReference type="GO" id="GO:0003677">
    <property type="term" value="F:DNA binding"/>
    <property type="evidence" value="ECO:0007669"/>
    <property type="project" value="UniProtKB-KW"/>
</dbReference>
<organism evidence="5 8">
    <name type="scientific">Pseudomonas mandelii</name>
    <dbReference type="NCBI Taxonomy" id="75612"/>
    <lineage>
        <taxon>Bacteria</taxon>
        <taxon>Pseudomonadati</taxon>
        <taxon>Pseudomonadota</taxon>
        <taxon>Gammaproteobacteria</taxon>
        <taxon>Pseudomonadales</taxon>
        <taxon>Pseudomonadaceae</taxon>
        <taxon>Pseudomonas</taxon>
    </lineage>
</organism>
<dbReference type="PANTHER" id="PTHR44688:SF16">
    <property type="entry name" value="DNA-BINDING TRANSCRIPTIONAL ACTIVATOR DEVR_DOSR"/>
    <property type="match status" value="1"/>
</dbReference>
<dbReference type="GeneID" id="46430080"/>
<keyword evidence="1" id="KW-0805">Transcription regulation</keyword>
<dbReference type="SMART" id="SM00421">
    <property type="entry name" value="HTH_LUXR"/>
    <property type="match status" value="1"/>
</dbReference>
<name>A0AB36D4W6_9PSED</name>
<dbReference type="InterPro" id="IPR036388">
    <property type="entry name" value="WH-like_DNA-bd_sf"/>
</dbReference>
<dbReference type="PANTHER" id="PTHR44688">
    <property type="entry name" value="DNA-BINDING TRANSCRIPTIONAL ACTIVATOR DEVR_DOSR"/>
    <property type="match status" value="1"/>
</dbReference>
<keyword evidence="2" id="KW-0238">DNA-binding</keyword>
<evidence type="ECO:0000256" key="2">
    <source>
        <dbReference type="ARBA" id="ARBA00023125"/>
    </source>
</evidence>
<evidence type="ECO:0000256" key="1">
    <source>
        <dbReference type="ARBA" id="ARBA00023015"/>
    </source>
</evidence>